<keyword evidence="6" id="KW-1185">Reference proteome</keyword>
<dbReference type="InterPro" id="IPR046335">
    <property type="entry name" value="LacI/GalR-like_sensor"/>
</dbReference>
<accession>A0A8T6R1U2</accession>
<dbReference type="GO" id="GO:0000976">
    <property type="term" value="F:transcription cis-regulatory region binding"/>
    <property type="evidence" value="ECO:0007669"/>
    <property type="project" value="TreeGrafter"/>
</dbReference>
<dbReference type="InterPro" id="IPR000843">
    <property type="entry name" value="HTH_LacI"/>
</dbReference>
<dbReference type="SUPFAM" id="SSF47413">
    <property type="entry name" value="lambda repressor-like DNA-binding domains"/>
    <property type="match status" value="1"/>
</dbReference>
<dbReference type="PANTHER" id="PTHR30146:SF138">
    <property type="entry name" value="TRANSCRIPTIONAL REGULATORY PROTEIN"/>
    <property type="match status" value="1"/>
</dbReference>
<organism evidence="5 6">
    <name type="scientific">Phycicoccus flavus</name>
    <dbReference type="NCBI Taxonomy" id="2502783"/>
    <lineage>
        <taxon>Bacteria</taxon>
        <taxon>Bacillati</taxon>
        <taxon>Actinomycetota</taxon>
        <taxon>Actinomycetes</taxon>
        <taxon>Micrococcales</taxon>
        <taxon>Intrasporangiaceae</taxon>
        <taxon>Phycicoccus</taxon>
    </lineage>
</organism>
<proteinExistence type="predicted"/>
<keyword evidence="3" id="KW-0804">Transcription</keyword>
<dbReference type="InterPro" id="IPR028082">
    <property type="entry name" value="Peripla_BP_I"/>
</dbReference>
<keyword evidence="2" id="KW-0238">DNA-binding</keyword>
<dbReference type="SUPFAM" id="SSF53822">
    <property type="entry name" value="Periplasmic binding protein-like I"/>
    <property type="match status" value="1"/>
</dbReference>
<dbReference type="Gene3D" id="1.10.260.40">
    <property type="entry name" value="lambda repressor-like DNA-binding domains"/>
    <property type="match status" value="1"/>
</dbReference>
<dbReference type="PROSITE" id="PS50932">
    <property type="entry name" value="HTH_LACI_2"/>
    <property type="match status" value="1"/>
</dbReference>
<dbReference type="Proteomes" id="UP000287866">
    <property type="component" value="Unassembled WGS sequence"/>
</dbReference>
<evidence type="ECO:0000256" key="2">
    <source>
        <dbReference type="ARBA" id="ARBA00023125"/>
    </source>
</evidence>
<evidence type="ECO:0000313" key="5">
    <source>
        <dbReference type="EMBL" id="NHA67564.1"/>
    </source>
</evidence>
<evidence type="ECO:0000256" key="1">
    <source>
        <dbReference type="ARBA" id="ARBA00023015"/>
    </source>
</evidence>
<dbReference type="GO" id="GO:0003700">
    <property type="term" value="F:DNA-binding transcription factor activity"/>
    <property type="evidence" value="ECO:0007669"/>
    <property type="project" value="TreeGrafter"/>
</dbReference>
<protein>
    <submittedName>
        <fullName evidence="5">Substrate-binding domain-containing protein</fullName>
    </submittedName>
</protein>
<sequence>MPSSRQAGSAGPPRRATLRDVADRAGVSTSTASLVFSGKGPVAVATAERVRAAAAELGFSGPDPLASSLRQGRVGTVAVVVEGPLRDAFRDPFALGVLDGLAEELDSAGRSMLLVAQPPDDPGRAVDQLATQAVDAAVFPLCGIATNPLVDHLAARGVPLVGSGAPVDRRVAHVLTDEAAAIALTTRLVLGLGHTRVAHVSMPLTPGAATGWAEPAEVAAAAYPDAAGRARGFLTLTGDDAPLVQTADLTVGSGEAAGRLLLDVPVARRPTAVVCQADLLAAGVVRAARALGLRVPQDVSVTGFDGVDLPWLDETLTTVLQPGRAKGRALGRLVRRRLEGEDVADEPFPVELRVGETTAPPPA</sequence>
<comment type="caution">
    <text evidence="5">The sequence shown here is derived from an EMBL/GenBank/DDBJ whole genome shotgun (WGS) entry which is preliminary data.</text>
</comment>
<feature type="domain" description="HTH lacI-type" evidence="4">
    <location>
        <begin position="16"/>
        <end position="71"/>
    </location>
</feature>
<dbReference type="EMBL" id="SAYU02000012">
    <property type="protein sequence ID" value="NHA67564.1"/>
    <property type="molecule type" value="Genomic_DNA"/>
</dbReference>
<gene>
    <name evidence="5" type="ORF">EPD83_005775</name>
</gene>
<dbReference type="Pfam" id="PF00356">
    <property type="entry name" value="LacI"/>
    <property type="match status" value="1"/>
</dbReference>
<name>A0A8T6R1U2_9MICO</name>
<evidence type="ECO:0000313" key="6">
    <source>
        <dbReference type="Proteomes" id="UP000287866"/>
    </source>
</evidence>
<dbReference type="AlphaFoldDB" id="A0A8T6R1U2"/>
<dbReference type="Pfam" id="PF13377">
    <property type="entry name" value="Peripla_BP_3"/>
    <property type="match status" value="1"/>
</dbReference>
<dbReference type="PANTHER" id="PTHR30146">
    <property type="entry name" value="LACI-RELATED TRANSCRIPTIONAL REPRESSOR"/>
    <property type="match status" value="1"/>
</dbReference>
<dbReference type="InterPro" id="IPR010982">
    <property type="entry name" value="Lambda_DNA-bd_dom_sf"/>
</dbReference>
<dbReference type="SMART" id="SM00354">
    <property type="entry name" value="HTH_LACI"/>
    <property type="match status" value="1"/>
</dbReference>
<evidence type="ECO:0000256" key="3">
    <source>
        <dbReference type="ARBA" id="ARBA00023163"/>
    </source>
</evidence>
<dbReference type="RefSeq" id="WP_165566329.1">
    <property type="nucleotide sequence ID" value="NZ_SAYU02000012.1"/>
</dbReference>
<evidence type="ECO:0000259" key="4">
    <source>
        <dbReference type="PROSITE" id="PS50932"/>
    </source>
</evidence>
<dbReference type="Gene3D" id="3.40.50.2300">
    <property type="match status" value="2"/>
</dbReference>
<keyword evidence="1" id="KW-0805">Transcription regulation</keyword>
<reference evidence="5" key="1">
    <citation type="submission" date="2020-03" db="EMBL/GenBank/DDBJ databases">
        <title>Phycicoccus flavus sp. nov., a novel endophytic actinobacterium isolated from branch of Kandelia candel.</title>
        <authorList>
            <person name="Tuo L."/>
        </authorList>
    </citation>
    <scope>NUCLEOTIDE SEQUENCE</scope>
    <source>
        <strain evidence="5">CMS6Z-2</strain>
    </source>
</reference>